<organism evidence="2 3">
    <name type="scientific">Zizania palustris</name>
    <name type="common">Northern wild rice</name>
    <dbReference type="NCBI Taxonomy" id="103762"/>
    <lineage>
        <taxon>Eukaryota</taxon>
        <taxon>Viridiplantae</taxon>
        <taxon>Streptophyta</taxon>
        <taxon>Embryophyta</taxon>
        <taxon>Tracheophyta</taxon>
        <taxon>Spermatophyta</taxon>
        <taxon>Magnoliopsida</taxon>
        <taxon>Liliopsida</taxon>
        <taxon>Poales</taxon>
        <taxon>Poaceae</taxon>
        <taxon>BOP clade</taxon>
        <taxon>Oryzoideae</taxon>
        <taxon>Oryzeae</taxon>
        <taxon>Zizaniinae</taxon>
        <taxon>Zizania</taxon>
    </lineage>
</organism>
<reference evidence="2" key="1">
    <citation type="journal article" date="2021" name="bioRxiv">
        <title>Whole Genome Assembly and Annotation of Northern Wild Rice, Zizania palustris L., Supports a Whole Genome Duplication in the Zizania Genus.</title>
        <authorList>
            <person name="Haas M."/>
            <person name="Kono T."/>
            <person name="Macchietto M."/>
            <person name="Millas R."/>
            <person name="McGilp L."/>
            <person name="Shao M."/>
            <person name="Duquette J."/>
            <person name="Hirsch C.N."/>
            <person name="Kimball J."/>
        </authorList>
    </citation>
    <scope>NUCLEOTIDE SEQUENCE</scope>
    <source>
        <tissue evidence="2">Fresh leaf tissue</tissue>
    </source>
</reference>
<accession>A0A8J5SS29</accession>
<dbReference type="EMBL" id="JAAALK010000285">
    <property type="protein sequence ID" value="KAG8065905.1"/>
    <property type="molecule type" value="Genomic_DNA"/>
</dbReference>
<feature type="region of interest" description="Disordered" evidence="1">
    <location>
        <begin position="1"/>
        <end position="20"/>
    </location>
</feature>
<feature type="region of interest" description="Disordered" evidence="1">
    <location>
        <begin position="76"/>
        <end position="95"/>
    </location>
</feature>
<gene>
    <name evidence="2" type="ORF">GUJ93_ZPchr0004g39517</name>
</gene>
<evidence type="ECO:0000313" key="3">
    <source>
        <dbReference type="Proteomes" id="UP000729402"/>
    </source>
</evidence>
<evidence type="ECO:0000256" key="1">
    <source>
        <dbReference type="SAM" id="MobiDB-lite"/>
    </source>
</evidence>
<dbReference type="AlphaFoldDB" id="A0A8J5SS29"/>
<feature type="region of interest" description="Disordered" evidence="1">
    <location>
        <begin position="101"/>
        <end position="125"/>
    </location>
</feature>
<keyword evidence="3" id="KW-1185">Reference proteome</keyword>
<protein>
    <submittedName>
        <fullName evidence="2">Uncharacterized protein</fullName>
    </submittedName>
</protein>
<evidence type="ECO:0000313" key="2">
    <source>
        <dbReference type="EMBL" id="KAG8065905.1"/>
    </source>
</evidence>
<name>A0A8J5SS29_ZIZPA</name>
<proteinExistence type="predicted"/>
<dbReference type="Proteomes" id="UP000729402">
    <property type="component" value="Unassembled WGS sequence"/>
</dbReference>
<sequence>MPESNATPPTLGLPLRKESGRLLGPRAKASDIAMSQEELRPSCVCVMPLLEQSAPCASYKRSCFLSLAPVRRKLEHLGKQSPSHSARRWMQRPSRVRLSEASRATHACSANRQAMASRSSDRVMT</sequence>
<feature type="compositionally biased region" description="Polar residues" evidence="1">
    <location>
        <begin position="108"/>
        <end position="118"/>
    </location>
</feature>
<reference evidence="2" key="2">
    <citation type="submission" date="2021-02" db="EMBL/GenBank/DDBJ databases">
        <authorList>
            <person name="Kimball J.A."/>
            <person name="Haas M.W."/>
            <person name="Macchietto M."/>
            <person name="Kono T."/>
            <person name="Duquette J."/>
            <person name="Shao M."/>
        </authorList>
    </citation>
    <scope>NUCLEOTIDE SEQUENCE</scope>
    <source>
        <tissue evidence="2">Fresh leaf tissue</tissue>
    </source>
</reference>
<comment type="caution">
    <text evidence="2">The sequence shown here is derived from an EMBL/GenBank/DDBJ whole genome shotgun (WGS) entry which is preliminary data.</text>
</comment>